<evidence type="ECO:0000256" key="4">
    <source>
        <dbReference type="ARBA" id="ARBA00022989"/>
    </source>
</evidence>
<evidence type="ECO:0000256" key="5">
    <source>
        <dbReference type="ARBA" id="ARBA00023136"/>
    </source>
</evidence>
<feature type="transmembrane region" description="Helical" evidence="7">
    <location>
        <begin position="266"/>
        <end position="291"/>
    </location>
</feature>
<comment type="caution">
    <text evidence="10">The sequence shown here is derived from an EMBL/GenBank/DDBJ whole genome shotgun (WGS) entry which is preliminary data.</text>
</comment>
<evidence type="ECO:0000256" key="7">
    <source>
        <dbReference type="SAM" id="Phobius"/>
    </source>
</evidence>
<dbReference type="AlphaFoldDB" id="A0A428Z495"/>
<dbReference type="PANTHER" id="PTHR30572">
    <property type="entry name" value="MEMBRANE COMPONENT OF TRANSPORTER-RELATED"/>
    <property type="match status" value="1"/>
</dbReference>
<organism evidence="10 11">
    <name type="scientific">Kibdelosporangium aridum</name>
    <dbReference type="NCBI Taxonomy" id="2030"/>
    <lineage>
        <taxon>Bacteria</taxon>
        <taxon>Bacillati</taxon>
        <taxon>Actinomycetota</taxon>
        <taxon>Actinomycetes</taxon>
        <taxon>Pseudonocardiales</taxon>
        <taxon>Pseudonocardiaceae</taxon>
        <taxon>Kibdelosporangium</taxon>
    </lineage>
</organism>
<keyword evidence="5 7" id="KW-0472">Membrane</keyword>
<keyword evidence="4 7" id="KW-1133">Transmembrane helix</keyword>
<evidence type="ECO:0000256" key="2">
    <source>
        <dbReference type="ARBA" id="ARBA00022475"/>
    </source>
</evidence>
<feature type="transmembrane region" description="Helical" evidence="7">
    <location>
        <begin position="312"/>
        <end position="343"/>
    </location>
</feature>
<evidence type="ECO:0000313" key="11">
    <source>
        <dbReference type="Proteomes" id="UP000287547"/>
    </source>
</evidence>
<keyword evidence="2" id="KW-1003">Cell membrane</keyword>
<dbReference type="InterPro" id="IPR050250">
    <property type="entry name" value="Macrolide_Exporter_MacB"/>
</dbReference>
<evidence type="ECO:0000313" key="10">
    <source>
        <dbReference type="EMBL" id="RSM81248.1"/>
    </source>
</evidence>
<dbReference type="EMBL" id="QHKI01000026">
    <property type="protein sequence ID" value="RSM81248.1"/>
    <property type="molecule type" value="Genomic_DNA"/>
</dbReference>
<comment type="similarity">
    <text evidence="6">Belongs to the ABC-4 integral membrane protein family.</text>
</comment>
<feature type="domain" description="ABC3 transporter permease C-terminal" evidence="8">
    <location>
        <begin position="271"/>
        <end position="382"/>
    </location>
</feature>
<gene>
    <name evidence="10" type="ORF">DMH04_28040</name>
</gene>
<dbReference type="GO" id="GO:0005886">
    <property type="term" value="C:plasma membrane"/>
    <property type="evidence" value="ECO:0007669"/>
    <property type="project" value="UniProtKB-SubCell"/>
</dbReference>
<evidence type="ECO:0000259" key="9">
    <source>
        <dbReference type="Pfam" id="PF12704"/>
    </source>
</evidence>
<dbReference type="PANTHER" id="PTHR30572:SF4">
    <property type="entry name" value="ABC TRANSPORTER PERMEASE YTRF"/>
    <property type="match status" value="1"/>
</dbReference>
<accession>A0A428Z495</accession>
<feature type="transmembrane region" description="Helical" evidence="7">
    <location>
        <begin position="21"/>
        <end position="43"/>
    </location>
</feature>
<dbReference type="Pfam" id="PF02687">
    <property type="entry name" value="FtsX"/>
    <property type="match status" value="1"/>
</dbReference>
<evidence type="ECO:0000256" key="1">
    <source>
        <dbReference type="ARBA" id="ARBA00004651"/>
    </source>
</evidence>
<sequence length="390" mass="39884">MRLRPRDAISLGLLGIRGRPLRTTLSCLGIAIGIACVVAVLGVSASSQAGLLKQIDQLGTNLLTVRPGNNAFGDTASLPPQAPAMIGRLPGVQQVAHVGRVPGAVYRHDRMPEVSTGGISILAASPGLPETLQVPVVDGTWFNQAIDRYPTTVLGAATARRLGVTAGHQVFLGGQWFTVIGVLGTALLDQTIDSAALVGYPAAQALLGFDGAPTTIYERSTSEAVEALVPQLATVANPADPSAVKVSRPSDVLVARSAVESAYNGLFLGLGGVALLVGTVGIANVMVIGVLERRGEIGLRRALGASRRHIRVQFLVESVVLSHIGGIAGLVLGSAVTVGYAAVREWAVIVPPAALLGGLAASIFAGTLAGIYPAARAARLSPTEALRAVG</sequence>
<evidence type="ECO:0000256" key="6">
    <source>
        <dbReference type="ARBA" id="ARBA00038076"/>
    </source>
</evidence>
<dbReference type="Proteomes" id="UP000287547">
    <property type="component" value="Unassembled WGS sequence"/>
</dbReference>
<dbReference type="GO" id="GO:0022857">
    <property type="term" value="F:transmembrane transporter activity"/>
    <property type="evidence" value="ECO:0007669"/>
    <property type="project" value="TreeGrafter"/>
</dbReference>
<dbReference type="InterPro" id="IPR003838">
    <property type="entry name" value="ABC3_permease_C"/>
</dbReference>
<protein>
    <submittedName>
        <fullName evidence="10">ABC transporter permease</fullName>
    </submittedName>
</protein>
<proteinExistence type="inferred from homology"/>
<dbReference type="Pfam" id="PF12704">
    <property type="entry name" value="MacB_PCD"/>
    <property type="match status" value="1"/>
</dbReference>
<feature type="domain" description="MacB-like periplasmic core" evidence="9">
    <location>
        <begin position="23"/>
        <end position="217"/>
    </location>
</feature>
<keyword evidence="3 7" id="KW-0812">Transmembrane</keyword>
<dbReference type="InterPro" id="IPR025857">
    <property type="entry name" value="MacB_PCD"/>
</dbReference>
<evidence type="ECO:0000256" key="3">
    <source>
        <dbReference type="ARBA" id="ARBA00022692"/>
    </source>
</evidence>
<name>A0A428Z495_KIBAR</name>
<evidence type="ECO:0000259" key="8">
    <source>
        <dbReference type="Pfam" id="PF02687"/>
    </source>
</evidence>
<feature type="transmembrane region" description="Helical" evidence="7">
    <location>
        <begin position="349"/>
        <end position="372"/>
    </location>
</feature>
<reference evidence="10 11" key="1">
    <citation type="submission" date="2018-05" db="EMBL/GenBank/DDBJ databases">
        <title>Evolution of GPA BGCs.</title>
        <authorList>
            <person name="Waglechner N."/>
            <person name="Wright G.D."/>
        </authorList>
    </citation>
    <scope>NUCLEOTIDE SEQUENCE [LARGE SCALE GENOMIC DNA]</scope>
    <source>
        <strain evidence="10 11">A82846</strain>
    </source>
</reference>
<dbReference type="OrthoDB" id="9780560at2"/>
<dbReference type="RefSeq" id="WP_037250927.1">
    <property type="nucleotide sequence ID" value="NZ_QHKI01000026.1"/>
</dbReference>
<comment type="subcellular location">
    <subcellularLocation>
        <location evidence="1">Cell membrane</location>
        <topology evidence="1">Multi-pass membrane protein</topology>
    </subcellularLocation>
</comment>